<dbReference type="RefSeq" id="WP_027338372.1">
    <property type="nucleotide sequence ID" value="NZ_CAOUIW010000012.1"/>
</dbReference>
<name>A0A6D2C701_9HELI</name>
<accession>A0A6D2C701</accession>
<dbReference type="InterPro" id="IPR005358">
    <property type="entry name" value="Puta_zinc/iron-chelating_dom"/>
</dbReference>
<organism evidence="1 2">
    <name type="scientific">Helicobacter bilis</name>
    <dbReference type="NCBI Taxonomy" id="37372"/>
    <lineage>
        <taxon>Bacteria</taxon>
        <taxon>Pseudomonadati</taxon>
        <taxon>Campylobacterota</taxon>
        <taxon>Epsilonproteobacteria</taxon>
        <taxon>Campylobacterales</taxon>
        <taxon>Helicobacteraceae</taxon>
        <taxon>Helicobacter</taxon>
    </lineage>
</organism>
<comment type="caution">
    <text evidence="1">The sequence shown here is derived from an EMBL/GenBank/DDBJ whole genome shotgun (WGS) entry which is preliminary data.</text>
</comment>
<dbReference type="GeneID" id="60656989"/>
<gene>
    <name evidence="1" type="ORF">LS77_005185</name>
</gene>
<evidence type="ECO:0000313" key="1">
    <source>
        <dbReference type="EMBL" id="TLE04769.1"/>
    </source>
</evidence>
<evidence type="ECO:0000313" key="2">
    <source>
        <dbReference type="Proteomes" id="UP000029870"/>
    </source>
</evidence>
<protein>
    <submittedName>
        <fullName evidence="1">YkgJ family cysteine cluster protein</fullName>
    </submittedName>
</protein>
<proteinExistence type="predicted"/>
<dbReference type="EMBL" id="JRPH02000012">
    <property type="protein sequence ID" value="TLE04769.1"/>
    <property type="molecule type" value="Genomic_DNA"/>
</dbReference>
<dbReference type="AlphaFoldDB" id="A0A6D2C701"/>
<dbReference type="Pfam" id="PF03692">
    <property type="entry name" value="CxxCxxCC"/>
    <property type="match status" value="1"/>
</dbReference>
<dbReference type="Proteomes" id="UP000029870">
    <property type="component" value="Unassembled WGS sequence"/>
</dbReference>
<sequence>MICNFPCTQYGICCKNISHIMELQAFDLGNGVCKYLDLDSNMCKIYDDRPEICNIESMYEKHFYRFYTKEEFIRLNIESCNAMQERFGIEDRFRIK</sequence>
<reference evidence="1 2" key="1">
    <citation type="journal article" date="2014" name="Genome Announc.">
        <title>Draft genome sequences of eight enterohepatic helicobacter species isolated from both laboratory and wild rodents.</title>
        <authorList>
            <person name="Sheh A."/>
            <person name="Shen Z."/>
            <person name="Fox J.G."/>
        </authorList>
    </citation>
    <scope>NUCLEOTIDE SEQUENCE [LARGE SCALE GENOMIC DNA]</scope>
    <source>
        <strain evidence="1 2">Missouri</strain>
    </source>
</reference>